<name>A0A3A4KD48_9NOCA</name>
<dbReference type="AlphaFoldDB" id="A0A3A4KD48"/>
<accession>A0A3A4KD48</accession>
<comment type="caution">
    <text evidence="2">The sequence shown here is derived from an EMBL/GenBank/DDBJ whole genome shotgun (WGS) entry which is preliminary data.</text>
</comment>
<feature type="compositionally biased region" description="Basic residues" evidence="1">
    <location>
        <begin position="88"/>
        <end position="101"/>
    </location>
</feature>
<evidence type="ECO:0000256" key="1">
    <source>
        <dbReference type="SAM" id="MobiDB-lite"/>
    </source>
</evidence>
<protein>
    <submittedName>
        <fullName evidence="2">Uncharacterized protein</fullName>
    </submittedName>
</protein>
<evidence type="ECO:0000313" key="3">
    <source>
        <dbReference type="Proteomes" id="UP000266677"/>
    </source>
</evidence>
<keyword evidence="3" id="KW-1185">Reference proteome</keyword>
<feature type="region of interest" description="Disordered" evidence="1">
    <location>
        <begin position="82"/>
        <end position="101"/>
    </location>
</feature>
<dbReference type="Proteomes" id="UP000266677">
    <property type="component" value="Unassembled WGS sequence"/>
</dbReference>
<proteinExistence type="predicted"/>
<reference evidence="2 3" key="1">
    <citation type="submission" date="2018-09" db="EMBL/GenBank/DDBJ databases">
        <title>YIM PH21274 draft genome.</title>
        <authorList>
            <person name="Miao C."/>
        </authorList>
    </citation>
    <scope>NUCLEOTIDE SEQUENCE [LARGE SCALE GENOMIC DNA]</scope>
    <source>
        <strain evidence="2 3">YIM PH 21724</strain>
    </source>
</reference>
<gene>
    <name evidence="2" type="ORF">D5S18_10100</name>
</gene>
<sequence>MANMAVHVVDRVWLTGDHTNHQARRVGDDRWVVSYLRGRAFSTEQAAAAIQAADAAQWLAELAERVGLTALEVLGLIALEHPWDSGPGRRRPNRRSGRNRS</sequence>
<organism evidence="2 3">
    <name type="scientific">Nocardia panacis</name>
    <dbReference type="NCBI Taxonomy" id="2340916"/>
    <lineage>
        <taxon>Bacteria</taxon>
        <taxon>Bacillati</taxon>
        <taxon>Actinomycetota</taxon>
        <taxon>Actinomycetes</taxon>
        <taxon>Mycobacteriales</taxon>
        <taxon>Nocardiaceae</taxon>
        <taxon>Nocardia</taxon>
    </lineage>
</organism>
<evidence type="ECO:0000313" key="2">
    <source>
        <dbReference type="EMBL" id="RJO76621.1"/>
    </source>
</evidence>
<dbReference type="EMBL" id="QZFU01000016">
    <property type="protein sequence ID" value="RJO76621.1"/>
    <property type="molecule type" value="Genomic_DNA"/>
</dbReference>